<organism evidence="2 3">
    <name type="scientific">Schizopora paradoxa</name>
    <dbReference type="NCBI Taxonomy" id="27342"/>
    <lineage>
        <taxon>Eukaryota</taxon>
        <taxon>Fungi</taxon>
        <taxon>Dikarya</taxon>
        <taxon>Basidiomycota</taxon>
        <taxon>Agaricomycotina</taxon>
        <taxon>Agaricomycetes</taxon>
        <taxon>Hymenochaetales</taxon>
        <taxon>Schizoporaceae</taxon>
        <taxon>Schizopora</taxon>
    </lineage>
</organism>
<reference evidence="2 3" key="1">
    <citation type="submission" date="2015-04" db="EMBL/GenBank/DDBJ databases">
        <title>Complete genome sequence of Schizopora paradoxa KUC8140, a cosmopolitan wood degrader in East Asia.</title>
        <authorList>
            <consortium name="DOE Joint Genome Institute"/>
            <person name="Min B."/>
            <person name="Park H."/>
            <person name="Jang Y."/>
            <person name="Kim J.-J."/>
            <person name="Kim K.H."/>
            <person name="Pangilinan J."/>
            <person name="Lipzen A."/>
            <person name="Riley R."/>
            <person name="Grigoriev I.V."/>
            <person name="Spatafora J.W."/>
            <person name="Choi I.-G."/>
        </authorList>
    </citation>
    <scope>NUCLEOTIDE SEQUENCE [LARGE SCALE GENOMIC DNA]</scope>
    <source>
        <strain evidence="2 3">KUC8140</strain>
    </source>
</reference>
<feature type="compositionally biased region" description="Low complexity" evidence="1">
    <location>
        <begin position="122"/>
        <end position="131"/>
    </location>
</feature>
<feature type="region of interest" description="Disordered" evidence="1">
    <location>
        <begin position="288"/>
        <end position="312"/>
    </location>
</feature>
<feature type="compositionally biased region" description="Low complexity" evidence="1">
    <location>
        <begin position="88"/>
        <end position="113"/>
    </location>
</feature>
<feature type="compositionally biased region" description="Polar residues" evidence="1">
    <location>
        <begin position="209"/>
        <end position="226"/>
    </location>
</feature>
<evidence type="ECO:0000313" key="2">
    <source>
        <dbReference type="EMBL" id="KLO14920.1"/>
    </source>
</evidence>
<feature type="region of interest" description="Disordered" evidence="1">
    <location>
        <begin position="39"/>
        <end position="235"/>
    </location>
</feature>
<name>A0A0H2RSI3_9AGAM</name>
<dbReference type="InParanoid" id="A0A0H2RSI3"/>
<evidence type="ECO:0000313" key="3">
    <source>
        <dbReference type="Proteomes" id="UP000053477"/>
    </source>
</evidence>
<accession>A0A0H2RSI3</accession>
<proteinExistence type="predicted"/>
<dbReference type="OrthoDB" id="3265817at2759"/>
<dbReference type="Proteomes" id="UP000053477">
    <property type="component" value="Unassembled WGS sequence"/>
</dbReference>
<sequence length="343" mass="35444">MSGVTEDAPGLGPSSTTAPTPVYNDQAVVATQGDTLVSAPTALRGQEMRIADRRPQSILISRTPSPLYIAPPPLPTFQRDPRSDDPSIHASRSSSSSSISSATSSSSSSTSGSENTIDATDSPSSSLRTSSPPSPHQEKESPLQQSSPTLSASPSVTFAPLPNIQPRTRKSNRGPLGVAARGAILRERRQQMLAAQGRVQMDGLDGVEDNSTPGQTSGSCGTNAGKSRSRDPLSDESDDALIALGKLLNDAGRLLWKRVKGKSKSKGKNASFDIATIRAEDELAAQIEGSSSMDTGSVTNDEASLDSAPVSPVDALSDAELEALASSNVDPITTGAPLAIVVA</sequence>
<gene>
    <name evidence="2" type="ORF">SCHPADRAFT_927572</name>
</gene>
<feature type="compositionally biased region" description="Polar residues" evidence="1">
    <location>
        <begin position="288"/>
        <end position="302"/>
    </location>
</feature>
<feature type="compositionally biased region" description="Polar residues" evidence="1">
    <location>
        <begin position="142"/>
        <end position="156"/>
    </location>
</feature>
<dbReference type="EMBL" id="KQ085937">
    <property type="protein sequence ID" value="KLO14920.1"/>
    <property type="molecule type" value="Genomic_DNA"/>
</dbReference>
<keyword evidence="3" id="KW-1185">Reference proteome</keyword>
<evidence type="ECO:0000256" key="1">
    <source>
        <dbReference type="SAM" id="MobiDB-lite"/>
    </source>
</evidence>
<protein>
    <submittedName>
        <fullName evidence="2">Uncharacterized protein</fullName>
    </submittedName>
</protein>
<feature type="compositionally biased region" description="Basic and acidic residues" evidence="1">
    <location>
        <begin position="46"/>
        <end position="55"/>
    </location>
</feature>
<dbReference type="AlphaFoldDB" id="A0A0H2RSI3"/>
<feature type="region of interest" description="Disordered" evidence="1">
    <location>
        <begin position="1"/>
        <end position="24"/>
    </location>
</feature>